<evidence type="ECO:0000313" key="3">
    <source>
        <dbReference type="Proteomes" id="UP000266272"/>
    </source>
</evidence>
<keyword evidence="3" id="KW-1185">Reference proteome</keyword>
<comment type="caution">
    <text evidence="2">The sequence shown here is derived from an EMBL/GenBank/DDBJ whole genome shotgun (WGS) entry which is preliminary data.</text>
</comment>
<sequence length="95" mass="10473">MGQSGPILGPRVRAARVRKIRKKRDWKNEKKGEEDGEANNGRPRSIQERELAAAAVFRNKSGSGIWIRMDGPFGRFHLASLAIQPLTLGPPAIVS</sequence>
<dbReference type="EMBL" id="PXOA01000917">
    <property type="protein sequence ID" value="RFU72218.1"/>
    <property type="molecule type" value="Genomic_DNA"/>
</dbReference>
<evidence type="ECO:0000313" key="2">
    <source>
        <dbReference type="EMBL" id="RFU72218.1"/>
    </source>
</evidence>
<accession>A0A395N7X0</accession>
<organism evidence="2 3">
    <name type="scientific">Trichoderma arundinaceum</name>
    <dbReference type="NCBI Taxonomy" id="490622"/>
    <lineage>
        <taxon>Eukaryota</taxon>
        <taxon>Fungi</taxon>
        <taxon>Dikarya</taxon>
        <taxon>Ascomycota</taxon>
        <taxon>Pezizomycotina</taxon>
        <taxon>Sordariomycetes</taxon>
        <taxon>Hypocreomycetidae</taxon>
        <taxon>Hypocreales</taxon>
        <taxon>Hypocreaceae</taxon>
        <taxon>Trichoderma</taxon>
    </lineage>
</organism>
<name>A0A395N7X0_TRIAR</name>
<dbReference type="Proteomes" id="UP000266272">
    <property type="component" value="Unassembled WGS sequence"/>
</dbReference>
<dbReference type="AlphaFoldDB" id="A0A395N7X0"/>
<gene>
    <name evidence="2" type="ORF">TARUN_10034</name>
</gene>
<protein>
    <submittedName>
        <fullName evidence="2">Uncharacterized protein</fullName>
    </submittedName>
</protein>
<reference evidence="2 3" key="1">
    <citation type="journal article" date="2018" name="PLoS Pathog.">
        <title>Evolution of structural diversity of trichothecenes, a family of toxins produced by plant pathogenic and entomopathogenic fungi.</title>
        <authorList>
            <person name="Proctor R.H."/>
            <person name="McCormick S.P."/>
            <person name="Kim H.S."/>
            <person name="Cardoza R.E."/>
            <person name="Stanley A.M."/>
            <person name="Lindo L."/>
            <person name="Kelly A."/>
            <person name="Brown D.W."/>
            <person name="Lee T."/>
            <person name="Vaughan M.M."/>
            <person name="Alexander N.J."/>
            <person name="Busman M."/>
            <person name="Gutierrez S."/>
        </authorList>
    </citation>
    <scope>NUCLEOTIDE SEQUENCE [LARGE SCALE GENOMIC DNA]</scope>
    <source>
        <strain evidence="2 3">IBT 40837</strain>
    </source>
</reference>
<feature type="region of interest" description="Disordered" evidence="1">
    <location>
        <begin position="1"/>
        <end position="46"/>
    </location>
</feature>
<feature type="compositionally biased region" description="Basic residues" evidence="1">
    <location>
        <begin position="13"/>
        <end position="25"/>
    </location>
</feature>
<proteinExistence type="predicted"/>
<evidence type="ECO:0000256" key="1">
    <source>
        <dbReference type="SAM" id="MobiDB-lite"/>
    </source>
</evidence>